<dbReference type="InterPro" id="IPR001647">
    <property type="entry name" value="HTH_TetR"/>
</dbReference>
<keyword evidence="1" id="KW-0805">Transcription regulation</keyword>
<sequence length="81" mass="8842">MGGRRAGREILEAAARLLVVDRGASMERIAEAAGVGRTTLHRHFRNREALIRAIAMDAIEECEAAIERARLEEGSVRGATE</sequence>
<keyword evidence="2 4" id="KW-0238">DNA-binding</keyword>
<feature type="non-terminal residue" evidence="6">
    <location>
        <position position="81"/>
    </location>
</feature>
<accession>A0A6J4PBC2</accession>
<gene>
    <name evidence="6" type="ORF">AVDCRST_MAG03-1787</name>
</gene>
<dbReference type="GO" id="GO:0003700">
    <property type="term" value="F:DNA-binding transcription factor activity"/>
    <property type="evidence" value="ECO:0007669"/>
    <property type="project" value="TreeGrafter"/>
</dbReference>
<dbReference type="SUPFAM" id="SSF46689">
    <property type="entry name" value="Homeodomain-like"/>
    <property type="match status" value="1"/>
</dbReference>
<dbReference type="PANTHER" id="PTHR30055:SF234">
    <property type="entry name" value="HTH-TYPE TRANSCRIPTIONAL REGULATOR BETI"/>
    <property type="match status" value="1"/>
</dbReference>
<dbReference type="Pfam" id="PF00440">
    <property type="entry name" value="TetR_N"/>
    <property type="match status" value="1"/>
</dbReference>
<dbReference type="InterPro" id="IPR009057">
    <property type="entry name" value="Homeodomain-like_sf"/>
</dbReference>
<proteinExistence type="predicted"/>
<protein>
    <recommendedName>
        <fullName evidence="5">HTH tetR-type domain-containing protein</fullName>
    </recommendedName>
</protein>
<evidence type="ECO:0000256" key="4">
    <source>
        <dbReference type="PROSITE-ProRule" id="PRU00335"/>
    </source>
</evidence>
<name>A0A6J4PBC2_9ACTN</name>
<evidence type="ECO:0000256" key="3">
    <source>
        <dbReference type="ARBA" id="ARBA00023163"/>
    </source>
</evidence>
<feature type="DNA-binding region" description="H-T-H motif" evidence="4">
    <location>
        <begin position="25"/>
        <end position="44"/>
    </location>
</feature>
<dbReference type="EMBL" id="CADCUT010000113">
    <property type="protein sequence ID" value="CAA9409799.1"/>
    <property type="molecule type" value="Genomic_DNA"/>
</dbReference>
<evidence type="ECO:0000256" key="1">
    <source>
        <dbReference type="ARBA" id="ARBA00023015"/>
    </source>
</evidence>
<dbReference type="PANTHER" id="PTHR30055">
    <property type="entry name" value="HTH-TYPE TRANSCRIPTIONAL REGULATOR RUTR"/>
    <property type="match status" value="1"/>
</dbReference>
<evidence type="ECO:0000259" key="5">
    <source>
        <dbReference type="PROSITE" id="PS50977"/>
    </source>
</evidence>
<dbReference type="AlphaFoldDB" id="A0A6J4PBC2"/>
<dbReference type="Gene3D" id="1.10.357.10">
    <property type="entry name" value="Tetracycline Repressor, domain 2"/>
    <property type="match status" value="1"/>
</dbReference>
<feature type="domain" description="HTH tetR-type" evidence="5">
    <location>
        <begin position="4"/>
        <end position="62"/>
    </location>
</feature>
<dbReference type="GO" id="GO:0000976">
    <property type="term" value="F:transcription cis-regulatory region binding"/>
    <property type="evidence" value="ECO:0007669"/>
    <property type="project" value="TreeGrafter"/>
</dbReference>
<dbReference type="InterPro" id="IPR050109">
    <property type="entry name" value="HTH-type_TetR-like_transc_reg"/>
</dbReference>
<dbReference type="PROSITE" id="PS50977">
    <property type="entry name" value="HTH_TETR_2"/>
    <property type="match status" value="1"/>
</dbReference>
<evidence type="ECO:0000313" key="6">
    <source>
        <dbReference type="EMBL" id="CAA9409799.1"/>
    </source>
</evidence>
<keyword evidence="3" id="KW-0804">Transcription</keyword>
<reference evidence="6" key="1">
    <citation type="submission" date="2020-02" db="EMBL/GenBank/DDBJ databases">
        <authorList>
            <person name="Meier V. D."/>
        </authorList>
    </citation>
    <scope>NUCLEOTIDE SEQUENCE</scope>
    <source>
        <strain evidence="6">AVDCRST_MAG03</strain>
    </source>
</reference>
<organism evidence="6">
    <name type="scientific">uncultured Rubrobacteraceae bacterium</name>
    <dbReference type="NCBI Taxonomy" id="349277"/>
    <lineage>
        <taxon>Bacteria</taxon>
        <taxon>Bacillati</taxon>
        <taxon>Actinomycetota</taxon>
        <taxon>Rubrobacteria</taxon>
        <taxon>Rubrobacterales</taxon>
        <taxon>Rubrobacteraceae</taxon>
        <taxon>environmental samples</taxon>
    </lineage>
</organism>
<evidence type="ECO:0000256" key="2">
    <source>
        <dbReference type="ARBA" id="ARBA00023125"/>
    </source>
</evidence>